<evidence type="ECO:0000313" key="1">
    <source>
        <dbReference type="EMBL" id="HGY57431.1"/>
    </source>
</evidence>
<reference evidence="1" key="1">
    <citation type="journal article" date="2020" name="mSystems">
        <title>Genome- and Community-Level Interaction Insights into Carbon Utilization and Element Cycling Functions of Hydrothermarchaeota in Hydrothermal Sediment.</title>
        <authorList>
            <person name="Zhou Z."/>
            <person name="Liu Y."/>
            <person name="Xu W."/>
            <person name="Pan J."/>
            <person name="Luo Z.H."/>
            <person name="Li M."/>
        </authorList>
    </citation>
    <scope>NUCLEOTIDE SEQUENCE [LARGE SCALE GENOMIC DNA]</scope>
    <source>
        <strain evidence="1">HyVt-577</strain>
    </source>
</reference>
<dbReference type="Gene3D" id="3.30.1360.180">
    <property type="match status" value="1"/>
</dbReference>
<accession>A0A7V4U3L7</accession>
<comment type="caution">
    <text evidence="1">The sequence shown here is derived from an EMBL/GenBank/DDBJ whole genome shotgun (WGS) entry which is preliminary data.</text>
</comment>
<gene>
    <name evidence="1" type="ORF">ENK44_17115</name>
</gene>
<dbReference type="Pfam" id="PF01663">
    <property type="entry name" value="Phosphodiest"/>
    <property type="match status" value="1"/>
</dbReference>
<dbReference type="InterPro" id="IPR002591">
    <property type="entry name" value="Phosphodiest/P_Trfase"/>
</dbReference>
<name>A0A7V4U3L7_CALAY</name>
<organism evidence="1">
    <name type="scientific">Caldithrix abyssi</name>
    <dbReference type="NCBI Taxonomy" id="187145"/>
    <lineage>
        <taxon>Bacteria</taxon>
        <taxon>Pseudomonadati</taxon>
        <taxon>Calditrichota</taxon>
        <taxon>Calditrichia</taxon>
        <taxon>Calditrichales</taxon>
        <taxon>Calditrichaceae</taxon>
        <taxon>Caldithrix</taxon>
    </lineage>
</organism>
<dbReference type="GO" id="GO:0016787">
    <property type="term" value="F:hydrolase activity"/>
    <property type="evidence" value="ECO:0007669"/>
    <property type="project" value="UniProtKB-ARBA"/>
</dbReference>
<dbReference type="Gene3D" id="3.40.720.10">
    <property type="entry name" value="Alkaline Phosphatase, subunit A"/>
    <property type="match status" value="1"/>
</dbReference>
<dbReference type="EMBL" id="DRQG01000161">
    <property type="protein sequence ID" value="HGY57431.1"/>
    <property type="molecule type" value="Genomic_DNA"/>
</dbReference>
<sequence length="411" mass="47401">MKTFFRSLFIIIVFIAQLIATDQSEKRPYVILVSIDGFRWDYLDRDIAPNLQALAKEGVRALTLQPAFPSITFPNHYTIVTGLYPQNHGLIDNVFRNPFNNKRYSMYKNETVRDDYWYGGEALWVTARKNGVKSASYFWVGSETNLPYKHPDYFKYYDGSVSHKSRVDEIVRWMQLPAGQRPRLLFLYFSDVDTWGHRGGPDSPELNRAVAKVDSAIGYLRSRLAQIGKTDSVNIIVVSDHGMTSTRGKKMIALEELFDIDRYPADGHDAVAHIYTQNARETRNLYKQIKKKEDGFRVYMREEMPPYWHFSKHPYIGNLVLVADLGNIIVKTLDQKRKRESRKPLGMHGYDNFSLDMHGLFVAAGPAFKQGYRTGTVQNVDVYPLICKILNLIPNQKTDGRLERVEAVLKR</sequence>
<dbReference type="InterPro" id="IPR017850">
    <property type="entry name" value="Alkaline_phosphatase_core_sf"/>
</dbReference>
<protein>
    <submittedName>
        <fullName evidence="1">Alkaline phosphatase family protein</fullName>
    </submittedName>
</protein>
<dbReference type="SUPFAM" id="SSF53649">
    <property type="entry name" value="Alkaline phosphatase-like"/>
    <property type="match status" value="1"/>
</dbReference>
<dbReference type="PANTHER" id="PTHR10151:SF120">
    <property type="entry name" value="BIS(5'-ADENOSYL)-TRIPHOSPHATASE"/>
    <property type="match status" value="1"/>
</dbReference>
<dbReference type="Proteomes" id="UP000885779">
    <property type="component" value="Unassembled WGS sequence"/>
</dbReference>
<proteinExistence type="predicted"/>
<dbReference type="PANTHER" id="PTHR10151">
    <property type="entry name" value="ECTONUCLEOTIDE PYROPHOSPHATASE/PHOSPHODIESTERASE"/>
    <property type="match status" value="1"/>
</dbReference>
<dbReference type="CDD" id="cd16018">
    <property type="entry name" value="Enpp"/>
    <property type="match status" value="1"/>
</dbReference>
<dbReference type="AlphaFoldDB" id="A0A7V4U3L7"/>